<keyword evidence="7" id="KW-0413">Isomerase</keyword>
<evidence type="ECO:0000259" key="13">
    <source>
        <dbReference type="PROSITE" id="PS51198"/>
    </source>
</evidence>
<dbReference type="AlphaFoldDB" id="Q896L9"/>
<feature type="domain" description="UvrD-like helicase ATP-binding" evidence="13">
    <location>
        <begin position="34"/>
        <end position="303"/>
    </location>
</feature>
<dbReference type="InterPro" id="IPR013986">
    <property type="entry name" value="DExx_box_DNA_helicase_dom_sf"/>
</dbReference>
<dbReference type="PROSITE" id="PS51217">
    <property type="entry name" value="UVRD_HELICASE_CTER"/>
    <property type="match status" value="1"/>
</dbReference>
<dbReference type="HOGENOM" id="CLU_004585_6_1_9"/>
<evidence type="ECO:0000256" key="3">
    <source>
        <dbReference type="ARBA" id="ARBA00022801"/>
    </source>
</evidence>
<evidence type="ECO:0000256" key="5">
    <source>
        <dbReference type="ARBA" id="ARBA00022840"/>
    </source>
</evidence>
<evidence type="ECO:0000259" key="14">
    <source>
        <dbReference type="PROSITE" id="PS51217"/>
    </source>
</evidence>
<keyword evidence="2 11" id="KW-0547">Nucleotide-binding</keyword>
<dbReference type="GO" id="GO:0043138">
    <property type="term" value="F:3'-5' DNA helicase activity"/>
    <property type="evidence" value="ECO:0007669"/>
    <property type="project" value="UniProtKB-EC"/>
</dbReference>
<dbReference type="KEGG" id="ctc:CTC_00984"/>
<dbReference type="Gene3D" id="3.40.50.300">
    <property type="entry name" value="P-loop containing nucleotide triphosphate hydrolases"/>
    <property type="match status" value="2"/>
</dbReference>
<keyword evidence="5 11" id="KW-0067">ATP-binding</keyword>
<name>Q896L9_CLOTE</name>
<dbReference type="CDD" id="cd17932">
    <property type="entry name" value="DEXQc_UvrD"/>
    <property type="match status" value="1"/>
</dbReference>
<dbReference type="InterPro" id="IPR014017">
    <property type="entry name" value="DNA_helicase_UvrD-like_C"/>
</dbReference>
<keyword evidence="6" id="KW-0238">DNA-binding</keyword>
<evidence type="ECO:0000256" key="2">
    <source>
        <dbReference type="ARBA" id="ARBA00022741"/>
    </source>
</evidence>
<evidence type="ECO:0000256" key="7">
    <source>
        <dbReference type="ARBA" id="ARBA00023235"/>
    </source>
</evidence>
<dbReference type="Gene3D" id="1.10.486.10">
    <property type="entry name" value="PCRA, domain 4"/>
    <property type="match status" value="1"/>
</dbReference>
<keyword evidence="12" id="KW-0472">Membrane</keyword>
<organism evidence="15 16">
    <name type="scientific">Clostridium tetani (strain Massachusetts / E88)</name>
    <dbReference type="NCBI Taxonomy" id="212717"/>
    <lineage>
        <taxon>Bacteria</taxon>
        <taxon>Bacillati</taxon>
        <taxon>Bacillota</taxon>
        <taxon>Clostridia</taxon>
        <taxon>Eubacteriales</taxon>
        <taxon>Clostridiaceae</taxon>
        <taxon>Clostridium</taxon>
    </lineage>
</organism>
<keyword evidence="16" id="KW-1185">Reference proteome</keyword>
<dbReference type="Pfam" id="PF00580">
    <property type="entry name" value="UvrD-helicase"/>
    <property type="match status" value="1"/>
</dbReference>
<evidence type="ECO:0000256" key="12">
    <source>
        <dbReference type="SAM" id="Phobius"/>
    </source>
</evidence>
<evidence type="ECO:0000256" key="4">
    <source>
        <dbReference type="ARBA" id="ARBA00022806"/>
    </source>
</evidence>
<accession>Q896L9</accession>
<dbReference type="Pfam" id="PF13361">
    <property type="entry name" value="UvrD_C"/>
    <property type="match status" value="1"/>
</dbReference>
<dbReference type="PANTHER" id="PTHR11070">
    <property type="entry name" value="UVRD / RECB / PCRA DNA HELICASE FAMILY MEMBER"/>
    <property type="match status" value="1"/>
</dbReference>
<dbReference type="GO" id="GO:0005524">
    <property type="term" value="F:ATP binding"/>
    <property type="evidence" value="ECO:0007669"/>
    <property type="project" value="UniProtKB-UniRule"/>
</dbReference>
<keyword evidence="12" id="KW-1133">Transmembrane helix</keyword>
<dbReference type="InterPro" id="IPR027417">
    <property type="entry name" value="P-loop_NTPase"/>
</dbReference>
<keyword evidence="4 11" id="KW-0347">Helicase</keyword>
<comment type="catalytic activity">
    <reaction evidence="8">
        <text>Couples ATP hydrolysis with the unwinding of duplex DNA by translocating in the 3'-5' direction.</text>
        <dbReference type="EC" id="5.6.2.4"/>
    </reaction>
</comment>
<dbReference type="SUPFAM" id="SSF52540">
    <property type="entry name" value="P-loop containing nucleoside triphosphate hydrolases"/>
    <property type="match status" value="1"/>
</dbReference>
<evidence type="ECO:0000256" key="8">
    <source>
        <dbReference type="ARBA" id="ARBA00034617"/>
    </source>
</evidence>
<evidence type="ECO:0000256" key="1">
    <source>
        <dbReference type="ARBA" id="ARBA00009922"/>
    </source>
</evidence>
<dbReference type="Proteomes" id="UP000001412">
    <property type="component" value="Chromosome"/>
</dbReference>
<sequence>MAIILMLIIIILPPYMLYYKFIILERRQKSLKEIRLDKYQMEAVKSNHRNLVVIAPPGSGKTFVIINRIFYLMKERGVCGKNIFAMTFTKSAAKDMERRFLILKKANNYYSMHTPFFGTLHSLFYNILRTYCGVINIISEKESIFIIEKVLKKYTNNIREELVKDVLNNISKYKSKQRIDNHIDEKLFYECYDEYERYKSLKNKLDFDDIQIKCRELLVNNSEILNECRNKFKYLLIDEFQDCDHMQLSILKMLNKDNSIFAVGDEDQCIYSFRGAKPEGMVDFPRYFHQGEKIFLKINYRSGENIVELSKNLIKINKLRSSKEIFTYNKFEGKINIIYSEDEKEQIENILKEVLYNIEKKGYNFKDIAILYRRNTEALIIIDYFLRNNVEFNLNQKYFNIYNHFICNDILSYIKLSLDNKNRHSFTRIINKPFRYISKTHIEKLKGFRRKDNCFDIMCNLNISLLQIKTIKALKRNINKIKKLDIDKIVDYIMKDIGYEEYIHSYSKKLKIDEEELLYIVYVLKKALEDFTSLEDFIRYIEESKNKALEKKENAITLSSIHSSKGMEFKSVFIINCNDGNIPHNSNVNDLEDKFKLEEERRLFYVALTRSISNLNLCICSNIRGKYLPYSRFLKECNLNLKDSYNTDEVVLHKYLGEGKIRKVKENKIIIDFNGICRMLKLDVININGLIQKVTKDA</sequence>
<evidence type="ECO:0000313" key="16">
    <source>
        <dbReference type="Proteomes" id="UP000001412"/>
    </source>
</evidence>
<dbReference type="PANTHER" id="PTHR11070:SF2">
    <property type="entry name" value="ATP-DEPENDENT DNA HELICASE SRS2"/>
    <property type="match status" value="1"/>
</dbReference>
<dbReference type="InterPro" id="IPR000212">
    <property type="entry name" value="DNA_helicase_UvrD/REP"/>
</dbReference>
<keyword evidence="12" id="KW-0812">Transmembrane</keyword>
<dbReference type="GO" id="GO:0016887">
    <property type="term" value="F:ATP hydrolysis activity"/>
    <property type="evidence" value="ECO:0007669"/>
    <property type="project" value="RHEA"/>
</dbReference>
<keyword evidence="3 11" id="KW-0378">Hydrolase</keyword>
<dbReference type="STRING" id="212717.CTC_00984"/>
<dbReference type="PROSITE" id="PS51198">
    <property type="entry name" value="UVRD_HELICASE_ATP_BIND"/>
    <property type="match status" value="1"/>
</dbReference>
<evidence type="ECO:0000256" key="10">
    <source>
        <dbReference type="ARBA" id="ARBA00048988"/>
    </source>
</evidence>
<proteinExistence type="inferred from homology"/>
<comment type="similarity">
    <text evidence="1">Belongs to the helicase family. UvrD subfamily.</text>
</comment>
<dbReference type="GO" id="GO:0000725">
    <property type="term" value="P:recombinational repair"/>
    <property type="evidence" value="ECO:0007669"/>
    <property type="project" value="TreeGrafter"/>
</dbReference>
<dbReference type="InterPro" id="IPR014016">
    <property type="entry name" value="UvrD-like_ATP-bd"/>
</dbReference>
<dbReference type="Gene3D" id="1.10.10.160">
    <property type="match status" value="1"/>
</dbReference>
<feature type="domain" description="UvrD-like helicase C-terminal" evidence="14">
    <location>
        <begin position="304"/>
        <end position="566"/>
    </location>
</feature>
<evidence type="ECO:0000256" key="9">
    <source>
        <dbReference type="ARBA" id="ARBA00034808"/>
    </source>
</evidence>
<gene>
    <name evidence="15" type="ordered locus">CTC_00984</name>
</gene>
<dbReference type="EMBL" id="AE015927">
    <property type="protein sequence ID" value="AAO35571.1"/>
    <property type="molecule type" value="Genomic_DNA"/>
</dbReference>
<evidence type="ECO:0000256" key="6">
    <source>
        <dbReference type="ARBA" id="ARBA00023125"/>
    </source>
</evidence>
<dbReference type="GO" id="GO:0003677">
    <property type="term" value="F:DNA binding"/>
    <property type="evidence" value="ECO:0007669"/>
    <property type="project" value="UniProtKB-KW"/>
</dbReference>
<evidence type="ECO:0000313" key="15">
    <source>
        <dbReference type="EMBL" id="AAO35571.1"/>
    </source>
</evidence>
<dbReference type="GO" id="GO:0033202">
    <property type="term" value="C:DNA helicase complex"/>
    <property type="evidence" value="ECO:0007669"/>
    <property type="project" value="TreeGrafter"/>
</dbReference>
<evidence type="ECO:0000256" key="11">
    <source>
        <dbReference type="PROSITE-ProRule" id="PRU00560"/>
    </source>
</evidence>
<protein>
    <recommendedName>
        <fullName evidence="9">DNA 3'-5' helicase</fullName>
        <ecNumber evidence="9">5.6.2.4</ecNumber>
    </recommendedName>
</protein>
<comment type="catalytic activity">
    <reaction evidence="10">
        <text>ATP + H2O = ADP + phosphate + H(+)</text>
        <dbReference type="Rhea" id="RHEA:13065"/>
        <dbReference type="ChEBI" id="CHEBI:15377"/>
        <dbReference type="ChEBI" id="CHEBI:15378"/>
        <dbReference type="ChEBI" id="CHEBI:30616"/>
        <dbReference type="ChEBI" id="CHEBI:43474"/>
        <dbReference type="ChEBI" id="CHEBI:456216"/>
        <dbReference type="EC" id="5.6.2.4"/>
    </reaction>
</comment>
<reference evidence="15 16" key="1">
    <citation type="journal article" date="2003" name="Proc. Natl. Acad. Sci. U.S.A.">
        <title>The genome sequence of Clostridium tetani, the causative agent of tetanus disease.</title>
        <authorList>
            <person name="Brueggemann H."/>
            <person name="Baumer S."/>
            <person name="Fricke W.F."/>
            <person name="Wiezer A."/>
            <person name="Liesegang H."/>
            <person name="Decker I."/>
            <person name="Herzberg C."/>
            <person name="Martinez-Arias R."/>
            <person name="Merkl R."/>
            <person name="Henne A."/>
            <person name="Gottschalk G."/>
        </authorList>
    </citation>
    <scope>NUCLEOTIDE SEQUENCE [LARGE SCALE GENOMIC DNA]</scope>
    <source>
        <strain evidence="16">Massachusetts / E88</strain>
    </source>
</reference>
<dbReference type="GO" id="GO:0005829">
    <property type="term" value="C:cytosol"/>
    <property type="evidence" value="ECO:0007669"/>
    <property type="project" value="TreeGrafter"/>
</dbReference>
<feature type="transmembrane region" description="Helical" evidence="12">
    <location>
        <begin position="6"/>
        <end position="24"/>
    </location>
</feature>
<feature type="binding site" evidence="11">
    <location>
        <begin position="55"/>
        <end position="62"/>
    </location>
    <ligand>
        <name>ATP</name>
        <dbReference type="ChEBI" id="CHEBI:30616"/>
    </ligand>
</feature>
<dbReference type="EC" id="5.6.2.4" evidence="9"/>